<dbReference type="PANTHER" id="PTHR10889">
    <property type="entry name" value="DEOXYRIBOSE-PHOSPHATE ALDOLASE"/>
    <property type="match status" value="1"/>
</dbReference>
<dbReference type="Pfam" id="PF01791">
    <property type="entry name" value="DeoC"/>
    <property type="match status" value="1"/>
</dbReference>
<organism evidence="4 5">
    <name type="scientific">Flavobacterium johnsoniae (strain ATCC 17061 / DSM 2064 / JCM 8514 / BCRC 14874 / CCUG 350202 / NBRC 14942 / NCIMB 11054 / UW101)</name>
    <name type="common">Cytophaga johnsonae</name>
    <dbReference type="NCBI Taxonomy" id="376686"/>
    <lineage>
        <taxon>Bacteria</taxon>
        <taxon>Pseudomonadati</taxon>
        <taxon>Bacteroidota</taxon>
        <taxon>Flavobacteriia</taxon>
        <taxon>Flavobacteriales</taxon>
        <taxon>Flavobacteriaceae</taxon>
        <taxon>Flavobacterium</taxon>
    </lineage>
</organism>
<dbReference type="EC" id="4.1.2.4" evidence="3"/>
<keyword evidence="5" id="KW-1185">Reference proteome</keyword>
<keyword evidence="2" id="KW-0704">Schiff base</keyword>
<name>A5FJC8_FLAJ1</name>
<gene>
    <name evidence="4" type="ordered locus">Fjoh_1656</name>
</gene>
<dbReference type="InterPro" id="IPR011343">
    <property type="entry name" value="DeoC"/>
</dbReference>
<dbReference type="Proteomes" id="UP000006694">
    <property type="component" value="Chromosome"/>
</dbReference>
<dbReference type="SMART" id="SM01133">
    <property type="entry name" value="DeoC"/>
    <property type="match status" value="1"/>
</dbReference>
<dbReference type="EMBL" id="CP000685">
    <property type="protein sequence ID" value="ABQ04688.1"/>
    <property type="molecule type" value="Genomic_DNA"/>
</dbReference>
<keyword evidence="1" id="KW-0963">Cytoplasm</keyword>
<evidence type="ECO:0000256" key="3">
    <source>
        <dbReference type="NCBIfam" id="TIGR00126"/>
    </source>
</evidence>
<dbReference type="GO" id="GO:0004139">
    <property type="term" value="F:deoxyribose-phosphate aldolase activity"/>
    <property type="evidence" value="ECO:0007669"/>
    <property type="project" value="UniProtKB-UniRule"/>
</dbReference>
<dbReference type="InterPro" id="IPR002915">
    <property type="entry name" value="DeoC/FbaB/LacD_aldolase"/>
</dbReference>
<dbReference type="PIRSF" id="PIRSF001357">
    <property type="entry name" value="DeoC"/>
    <property type="match status" value="1"/>
</dbReference>
<evidence type="ECO:0000256" key="2">
    <source>
        <dbReference type="ARBA" id="ARBA00023270"/>
    </source>
</evidence>
<evidence type="ECO:0000313" key="5">
    <source>
        <dbReference type="Proteomes" id="UP000006694"/>
    </source>
</evidence>
<dbReference type="GO" id="GO:0009264">
    <property type="term" value="P:deoxyribonucleotide catabolic process"/>
    <property type="evidence" value="ECO:0007669"/>
    <property type="project" value="UniProtKB-UniRule"/>
</dbReference>
<accession>A5FJC8</accession>
<dbReference type="GO" id="GO:0005737">
    <property type="term" value="C:cytoplasm"/>
    <property type="evidence" value="ECO:0007669"/>
    <property type="project" value="InterPro"/>
</dbReference>
<protein>
    <recommendedName>
        <fullName evidence="3">Deoxyribose-phosphate aldolase</fullName>
        <ecNumber evidence="3">4.1.2.4</ecNumber>
    </recommendedName>
</protein>
<reference evidence="4 5" key="1">
    <citation type="journal article" date="2009" name="Appl. Environ. Microbiol.">
        <title>Novel features of the polysaccharide-digesting gliding bacterium Flavobacterium johnsoniae as revealed by genome sequence analysis.</title>
        <authorList>
            <person name="McBride M.J."/>
            <person name="Xie G."/>
            <person name="Martens E.C."/>
            <person name="Lapidus A."/>
            <person name="Henrissat B."/>
            <person name="Rhodes R.G."/>
            <person name="Goltsman E."/>
            <person name="Wang W."/>
            <person name="Xu J."/>
            <person name="Hunnicutt D.W."/>
            <person name="Staroscik A.M."/>
            <person name="Hoover T.R."/>
            <person name="Cheng Y.Q."/>
            <person name="Stein J.L."/>
        </authorList>
    </citation>
    <scope>NUCLEOTIDE SEQUENCE [LARGE SCALE GENOMIC DNA]</scope>
    <source>
        <strain evidence="5">ATCC 17061 / DSM 2064 / JCM 8514 / BCRC 14874 / CCUG 350202 / NBRC 14942 / NCIMB 11054 / UW101</strain>
    </source>
</reference>
<evidence type="ECO:0000256" key="1">
    <source>
        <dbReference type="ARBA" id="ARBA00022490"/>
    </source>
</evidence>
<sequence length="259" mass="28503">MYFCAIRSNFYIMNVKQYLDSTYLKTASQAGISEEDNVVVVKNTIEEAITESFKLIMIRPEYVSLAKDMILKANSTLLVGTVIDFPEGKSSLETKIKEANEAIENGADDLDFVCNYEAFKNGDVDLIKQEILIGTQIGLANNKTVKWIIEVAALTDKEIIQLCALIKNVVISNFKEEDYASVFVKSSTGFYKTENNLPNGATIPTIIIMLENASPLPVKAAGGVRSYEDAVEMIRLGVKRIGTSAAKAIANGENTTNQY</sequence>
<evidence type="ECO:0000313" key="4">
    <source>
        <dbReference type="EMBL" id="ABQ04688.1"/>
    </source>
</evidence>
<dbReference type="KEGG" id="fjo:Fjoh_1656"/>
<dbReference type="InterPro" id="IPR013785">
    <property type="entry name" value="Aldolase_TIM"/>
</dbReference>
<dbReference type="STRING" id="376686.Fjoh_1656"/>
<keyword evidence="4" id="KW-0456">Lyase</keyword>
<dbReference type="SUPFAM" id="SSF51569">
    <property type="entry name" value="Aldolase"/>
    <property type="match status" value="1"/>
</dbReference>
<dbReference type="NCBIfam" id="TIGR00126">
    <property type="entry name" value="deoC"/>
    <property type="match status" value="1"/>
</dbReference>
<dbReference type="PANTHER" id="PTHR10889:SF1">
    <property type="entry name" value="DEOXYRIBOSE-PHOSPHATE ALDOLASE"/>
    <property type="match status" value="1"/>
</dbReference>
<dbReference type="HOGENOM" id="CLU_053595_0_2_10"/>
<dbReference type="eggNOG" id="COG0274">
    <property type="taxonomic scope" value="Bacteria"/>
</dbReference>
<dbReference type="GO" id="GO:0016052">
    <property type="term" value="P:carbohydrate catabolic process"/>
    <property type="evidence" value="ECO:0007669"/>
    <property type="project" value="TreeGrafter"/>
</dbReference>
<dbReference type="Gene3D" id="3.20.20.70">
    <property type="entry name" value="Aldolase class I"/>
    <property type="match status" value="1"/>
</dbReference>
<proteinExistence type="predicted"/>
<dbReference type="AlphaFoldDB" id="A5FJC8"/>